<evidence type="ECO:0000313" key="2">
    <source>
        <dbReference type="Proteomes" id="UP001597459"/>
    </source>
</evidence>
<dbReference type="EMBL" id="JBHULX010000039">
    <property type="protein sequence ID" value="MFD2593237.1"/>
    <property type="molecule type" value="Genomic_DNA"/>
</dbReference>
<dbReference type="RefSeq" id="WP_176029801.1">
    <property type="nucleotide sequence ID" value="NZ_JBHSJV010000001.1"/>
</dbReference>
<protein>
    <submittedName>
        <fullName evidence="1">Type IX secretion system membrane protein PorP/SprF</fullName>
    </submittedName>
</protein>
<sequence length="317" mass="35522">MKKKYIIIIAILLFAAEHIYSQQDAQYTQYMYNTISVNPAYAGSRGVMSISGLHRSQWVGLDGAPRSQTLSMNTPVGESNRVGLGISIVNDEIGPTQETYFDIDFSYTIPTSDVGKLSFGLKAGGHLLDVDFQRLSKFDINDPNFENNIDNKFSPNIGIGFYYHTNRFYLGLSAPNLLETEHFDESATVGNDDSSTFVAKERINYYLITGHTFDLSDNVKFKPALLTKLVFGAPLQVDLSASFLLYEKVSLGAGYRWDAALSGMVGFQISDGLMVGFAYDRETTELGKAVFNDGSYEVLLRFELFKKYNRMLTPRFF</sequence>
<keyword evidence="2" id="KW-1185">Reference proteome</keyword>
<dbReference type="NCBIfam" id="TIGR03519">
    <property type="entry name" value="T9SS_PorP_fam"/>
    <property type="match status" value="1"/>
</dbReference>
<organism evidence="1 2">
    <name type="scientific">Aquimarina hainanensis</name>
    <dbReference type="NCBI Taxonomy" id="1578017"/>
    <lineage>
        <taxon>Bacteria</taxon>
        <taxon>Pseudomonadati</taxon>
        <taxon>Bacteroidota</taxon>
        <taxon>Flavobacteriia</taxon>
        <taxon>Flavobacteriales</taxon>
        <taxon>Flavobacteriaceae</taxon>
        <taxon>Aquimarina</taxon>
    </lineage>
</organism>
<gene>
    <name evidence="1" type="ORF">ACFSTE_20530</name>
</gene>
<name>A0ABW5NCD8_9FLAO</name>
<comment type="caution">
    <text evidence="1">The sequence shown here is derived from an EMBL/GenBank/DDBJ whole genome shotgun (WGS) entry which is preliminary data.</text>
</comment>
<dbReference type="Pfam" id="PF11751">
    <property type="entry name" value="PorP_SprF"/>
    <property type="match status" value="1"/>
</dbReference>
<reference evidence="2" key="1">
    <citation type="journal article" date="2019" name="Int. J. Syst. Evol. Microbiol.">
        <title>The Global Catalogue of Microorganisms (GCM) 10K type strain sequencing project: providing services to taxonomists for standard genome sequencing and annotation.</title>
        <authorList>
            <consortium name="The Broad Institute Genomics Platform"/>
            <consortium name="The Broad Institute Genome Sequencing Center for Infectious Disease"/>
            <person name="Wu L."/>
            <person name="Ma J."/>
        </authorList>
    </citation>
    <scope>NUCLEOTIDE SEQUENCE [LARGE SCALE GENOMIC DNA]</scope>
    <source>
        <strain evidence="2">KCTC 42423</strain>
    </source>
</reference>
<dbReference type="Proteomes" id="UP001597459">
    <property type="component" value="Unassembled WGS sequence"/>
</dbReference>
<accession>A0ABW5NCD8</accession>
<proteinExistence type="predicted"/>
<evidence type="ECO:0000313" key="1">
    <source>
        <dbReference type="EMBL" id="MFD2593237.1"/>
    </source>
</evidence>
<dbReference type="InterPro" id="IPR019861">
    <property type="entry name" value="PorP/SprF_Bacteroidetes"/>
</dbReference>